<feature type="transmembrane region" description="Helical" evidence="4">
    <location>
        <begin position="364"/>
        <end position="383"/>
    </location>
</feature>
<feature type="domain" description="Cyclic nucleotide-binding" evidence="5">
    <location>
        <begin position="729"/>
        <end position="836"/>
    </location>
</feature>
<feature type="compositionally biased region" description="Acidic residues" evidence="3">
    <location>
        <begin position="160"/>
        <end position="169"/>
    </location>
</feature>
<keyword evidence="4" id="KW-0812">Transmembrane</keyword>
<dbReference type="Gene3D" id="1.25.40.20">
    <property type="entry name" value="Ankyrin repeat-containing domain"/>
    <property type="match status" value="6"/>
</dbReference>
<feature type="region of interest" description="Disordered" evidence="3">
    <location>
        <begin position="58"/>
        <end position="215"/>
    </location>
</feature>
<feature type="compositionally biased region" description="Low complexity" evidence="3">
    <location>
        <begin position="1599"/>
        <end position="1611"/>
    </location>
</feature>
<feature type="region of interest" description="Disordered" evidence="3">
    <location>
        <begin position="2264"/>
        <end position="2294"/>
    </location>
</feature>
<feature type="repeat" description="ANK" evidence="2">
    <location>
        <begin position="2462"/>
        <end position="2494"/>
    </location>
</feature>
<feature type="repeat" description="ANK" evidence="2">
    <location>
        <begin position="1032"/>
        <end position="1064"/>
    </location>
</feature>
<keyword evidence="1" id="KW-0106">Calcium</keyword>
<feature type="repeat" description="ANK" evidence="2">
    <location>
        <begin position="935"/>
        <end position="967"/>
    </location>
</feature>
<feature type="transmembrane region" description="Helical" evidence="4">
    <location>
        <begin position="1920"/>
        <end position="1941"/>
    </location>
</feature>
<dbReference type="InterPro" id="IPR014710">
    <property type="entry name" value="RmlC-like_jellyroll"/>
</dbReference>
<dbReference type="InterPro" id="IPR011992">
    <property type="entry name" value="EF-hand-dom_pair"/>
</dbReference>
<dbReference type="PROSITE" id="PS50297">
    <property type="entry name" value="ANK_REP_REGION"/>
    <property type="match status" value="6"/>
</dbReference>
<evidence type="ECO:0000313" key="7">
    <source>
        <dbReference type="EMBL" id="GMH88908.1"/>
    </source>
</evidence>
<feature type="transmembrane region" description="Helical" evidence="4">
    <location>
        <begin position="513"/>
        <end position="535"/>
    </location>
</feature>
<keyword evidence="4" id="KW-0472">Membrane</keyword>
<feature type="domain" description="EF-hand" evidence="6">
    <location>
        <begin position="1710"/>
        <end position="1738"/>
    </location>
</feature>
<dbReference type="CDD" id="cd00038">
    <property type="entry name" value="CAP_ED"/>
    <property type="match status" value="2"/>
</dbReference>
<sequence length="3074" mass="345616">MSYNSPRSSLNGDDFGLPSGDWGDAPVRSMNRRSSEKSVVVPEFHTYDDPELYAKVRGGEVSGPAYPDEGPSHATFAAAARFKDHGQPREPTSPMPNGYNNRADNSPGRPPRQKQGSSSTLDASNSNSTKWEGGQRSLLTSSDQHPYPPGRSHLKITAVEEPDYYDAEMDMSGSRSRSMPMRNLPRSNQVAPVYGGSPDQPQGGYPPEGPMEPIRRKRSMTPTAAALRRASRAIKASKSFFKRGKSFDNRKHVMLDGGILKHSRWLNDEDLRQGMNPRWVEPTSASLDDSGSGDSKKRKRKVNFANLPVLQKTTKDENGAVIKIEVEEPKSFLKKCRPSYFITNRPVLASNSPVKRVWTLIRSLTMLLTFFRMFVYIAFPTQLENLYPMLDSIDIFVVIDMIVTLFSPYYIATSGIVLTEPKDIFRAYFDMFTAGYWNPKDPAPKKTFWIDVLAVLPFHIVKGSFLSAPSENAILGIETARYFTLLHYPFTMEVFHTFRRLETDIHQDVQRIALFKFLVFMGMGAHAFGCVWWFIASIYDFNCHTWVGQYTPMFLDPDEEYLESVLGSGAAATFEEDKCYDELDTLKLYKIDTLMEAYELAFFWGWNSLTNLGYSDVVPDNPIELTWTALLLLFQVMFYSYILALGFNFIFKKDEKEENHKRMLRTLELYGQTRNLPPDLRARLKKYFDFQQIKKDSENDEELISEMPTNILIEFCACQYSPFIQRSVIFKGLSPQFTNSLMTKLRQKYLMPNEVLFKIEDMSREMGFITQGSVHVYSDLDCKQLVKQVTEDSHFGSQVGEVAFFMNMPQPFQVRASGESDVSLLTLSKADYETCINSYPESHGTIISTVLAIFGLNNVGEDIDKGSSDGMTGMMSVVADDDELFKQIKEDIRTALVKRNEEALGAMIDFASQGEVDEVKKMLAQGLDVNSGDYDSRTTLHLAAAEGNLRVVQVLLQEGADVQVTDRWGHEPLHDAITSKHESVAELLAEQGAELHYDDPAGMLCSAAAAGDVDQLNRMVTHGISPNSADYDGRTALHLAASEGNMKVVEMLISNANEKANVNVQDRWNNTPLDDAVSHGHELISMLLSESGGKMNLAYASGALCDASAKGNIIRLKLLQRHGADVKDSDYDDRTALHLAAAEGQLVSVDFLLNSKADVNFKDRWGRVALDDSVAGKHYEVAKLIMSAGGEPSEPLDEEDIKIINAVDLRKVREICAATVESQNDRHQRNTQLIELTKQMTLEAQSASNKVQRAVKNVEHVMDAMGSSALQHLPSMTDSRQLSLTVYDEKAINAHFSLLEIHTPSTKFGNNADNKVGESFALDRFLSGGGTTQTVPQLSFNSFHQVILQFTQIEASLNTLKADFERFATARKGFVEVEDEIGARELYTLLASYELEANKVTIEKILLEANTTEETAGRGQAWTSQFDDNLAQASSMKTSFKNLLKSPTLCNLFIGHSHFQNSHTSKIAHGFRVINAAFNLLDTDSDGKLAVSQLMSMKDVFGTEDGISNDEIRNSFFSNKKHVFKYEFPIIMAKLVGVLETDAEVVDSDDDSGLDDMSDNWSDDDEHHEDGMDSSGGEEEGGKGYLKKKGKKKRKKGQSSAASAVSSIASSKNDEDKKKRNRWITCIKDSLSNLFWTVENFLPAGCMFSMRQIDQKILDKLQIQGTYAKQYEEAFQSIDDDDSGNIDRDEFEKLIKIIFDVEIPTRYRVKLFHRFDRQGLGVITFDDFSYTLRNMLETRMLTLSRREVERRLENIVIPEGTPWYILHPRSNFCEIYWKNVMVVVSIFYLWLVPHTIAFLSTSPNEVYITIPNVITFHWNRLFLFLDVFLWADILFKFVTAYQNKRSVYIFKREKVMKNYLKNNFIFDALTAAPLDIFLEATGGSKRNVAWVKLLRLFRMASVRREIRHHQHVKQDALSDMVGHGFTLMVVLHLLACIWYYVSIVSMPTDGTSYLHNKNMEYDGYGSLYRLNRTATEIEFKFDEWALSFYWCFGTLSAMGAGDLLPSSPRERLVVGFIMMLNLSLYAYFLGAMSAMFMSRDETLVQNKSEVASIQRFIEKRNLPKKLEKDIRETFEFKAHQKATGISQDQETDVYRSLSHTLQVEVAHYISRGLLNGVNALKDCNPNFLDSLSTVLREETIAPSNYIFEMNDNCKTLYILSFGELRILTFDPEEQTMVPVEVMSPGAVAGEMEFFFGLRHQTSCETLSNGVARLFTLSRDEYNNLTKLYPNDEDIINKNILTMGDVEDGKSVRSKVSRASSAMSSYSGFSDKKSDTGSKASGKSGTALETDSNHSRDSKYSAASFMSFATSLGENHMNGINLAQKKKEMERIIQLCSLCHKGNLEGLRKLLGKDRLTDEGDYDKRTPLHLAASEGKLSCVEFLCEHMDSEFLSPVDRFGGTPLSDAVRHKNDKVANFLRNKGAKMPESTDRAGELCAAAADKDLDQLKRLVANMYDPNEGDYDDRTAIHLAASNGHLGIVKYLHSMWADLNCIDRWGGTPLADAIRHDHKEVAEYLRKNGGRLPDDMDVAGMMCQAASEGDIEQLRTFFINGVNLNLGDYDARTALHLACSCNQLAVVDFLLKECKNSVDVNPIDRLGNTPLDDCEREGFDWLAIIIKKYGGVKRGNKILADKVKALEADQQKRLDDKVVTLQKEMKLDIKNVEIMAILKDAIASINETVPKLRGGLDFLLYGLSRTKRQLSKKIISRSRVPTLDELCDFFTSSIFNFMREHQKINEINAWVTVRSIIMDGSSINRLCAATRLYIDTHISSEAGQKISVNPEDKLSLIKCLKKLERNQINPEAGYNRNTEKATRKKLMEALTSIKKSLQVQLSEMVTKYYKSHEYISASRGRLGRAWRCLIVSQSMFENTFHLLKRIDKLKMLAALPTTDQGPWDMEDTKKKEAKGGKKEELKEAFSEVVKSHELRKHLAENSNELINMFRHVGNIAIRAGRITKEFYAAYQHKANIIDMQKNNKKKKDSKFGKGLGSPGVDVLTGLTTKLQDGGRGGDGGNSAPKAVPASPKGGSPTADRRATASIKEEQTDSPTVGDGQAPQKRRTLLQGDNTLGLVAKAIGS</sequence>
<feature type="compositionally biased region" description="Acidic residues" evidence="3">
    <location>
        <begin position="1547"/>
        <end position="1567"/>
    </location>
</feature>
<dbReference type="Pfam" id="PF12796">
    <property type="entry name" value="Ank_2"/>
    <property type="match status" value="6"/>
</dbReference>
<feature type="transmembrane region" description="Helical" evidence="4">
    <location>
        <begin position="1987"/>
        <end position="2005"/>
    </location>
</feature>
<feature type="region of interest" description="Disordered" evidence="3">
    <location>
        <begin position="1547"/>
        <end position="1613"/>
    </location>
</feature>
<feature type="region of interest" description="Disordered" evidence="3">
    <location>
        <begin position="1"/>
        <end position="42"/>
    </location>
</feature>
<dbReference type="InterPro" id="IPR018247">
    <property type="entry name" value="EF_Hand_1_Ca_BS"/>
</dbReference>
<dbReference type="PANTHER" id="PTHR45743:SF2">
    <property type="entry name" value="POTASSIUM CHANNEL AKT1"/>
    <property type="match status" value="1"/>
</dbReference>
<dbReference type="PROSITE" id="PS00018">
    <property type="entry name" value="EF_HAND_1"/>
    <property type="match status" value="1"/>
</dbReference>
<feature type="compositionally biased region" description="Polar residues" evidence="3">
    <location>
        <begin position="1"/>
        <end position="11"/>
    </location>
</feature>
<feature type="compositionally biased region" description="Basic and acidic residues" evidence="3">
    <location>
        <begin position="3028"/>
        <end position="3040"/>
    </location>
</feature>
<dbReference type="PROSITE" id="PS50222">
    <property type="entry name" value="EF_HAND_2"/>
    <property type="match status" value="2"/>
</dbReference>
<feature type="transmembrane region" description="Helical" evidence="4">
    <location>
        <begin position="2012"/>
        <end position="2037"/>
    </location>
</feature>
<keyword evidence="8" id="KW-1185">Reference proteome</keyword>
<keyword evidence="2" id="KW-0040">ANK repeat</keyword>
<feature type="transmembrane region" description="Helical" evidence="4">
    <location>
        <begin position="1779"/>
        <end position="1801"/>
    </location>
</feature>
<feature type="compositionally biased region" description="Low complexity" evidence="3">
    <location>
        <begin position="117"/>
        <end position="129"/>
    </location>
</feature>
<dbReference type="SUPFAM" id="SSF81324">
    <property type="entry name" value="Voltage-gated potassium channels"/>
    <property type="match status" value="2"/>
</dbReference>
<feature type="domain" description="Cyclic nucleotide-binding" evidence="5">
    <location>
        <begin position="2119"/>
        <end position="2224"/>
    </location>
</feature>
<evidence type="ECO:0000313" key="8">
    <source>
        <dbReference type="Proteomes" id="UP001165160"/>
    </source>
</evidence>
<dbReference type="Gene3D" id="1.10.238.10">
    <property type="entry name" value="EF-hand"/>
    <property type="match status" value="1"/>
</dbReference>
<protein>
    <recommendedName>
        <fullName evidence="9">Calmodulin</fullName>
    </recommendedName>
</protein>
<evidence type="ECO:0000259" key="5">
    <source>
        <dbReference type="PROSITE" id="PS50042"/>
    </source>
</evidence>
<dbReference type="GO" id="GO:0005509">
    <property type="term" value="F:calcium ion binding"/>
    <property type="evidence" value="ECO:0007669"/>
    <property type="project" value="InterPro"/>
</dbReference>
<dbReference type="SMART" id="SM00100">
    <property type="entry name" value="cNMP"/>
    <property type="match status" value="2"/>
</dbReference>
<dbReference type="SUPFAM" id="SSF48403">
    <property type="entry name" value="Ankyrin repeat"/>
    <property type="match status" value="2"/>
</dbReference>
<name>A0A9W7ERH6_9STRA</name>
<dbReference type="EMBL" id="BRXX01000087">
    <property type="protein sequence ID" value="GMH88908.1"/>
    <property type="molecule type" value="Genomic_DNA"/>
</dbReference>
<comment type="caution">
    <text evidence="7">The sequence shown here is derived from an EMBL/GenBank/DDBJ whole genome shotgun (WGS) entry which is preliminary data.</text>
</comment>
<evidence type="ECO:0000256" key="1">
    <source>
        <dbReference type="ARBA" id="ARBA00022837"/>
    </source>
</evidence>
<organism evidence="7 8">
    <name type="scientific">Triparma verrucosa</name>
    <dbReference type="NCBI Taxonomy" id="1606542"/>
    <lineage>
        <taxon>Eukaryota</taxon>
        <taxon>Sar</taxon>
        <taxon>Stramenopiles</taxon>
        <taxon>Ochrophyta</taxon>
        <taxon>Bolidophyceae</taxon>
        <taxon>Parmales</taxon>
        <taxon>Triparmaceae</taxon>
        <taxon>Triparma</taxon>
    </lineage>
</organism>
<feature type="compositionally biased region" description="Basic residues" evidence="3">
    <location>
        <begin position="1585"/>
        <end position="1597"/>
    </location>
</feature>
<keyword evidence="4" id="KW-1133">Transmembrane helix</keyword>
<dbReference type="Pfam" id="PF00027">
    <property type="entry name" value="cNMP_binding"/>
    <property type="match status" value="2"/>
</dbReference>
<dbReference type="Proteomes" id="UP001165160">
    <property type="component" value="Unassembled WGS sequence"/>
</dbReference>
<feature type="transmembrane region" description="Helical" evidence="4">
    <location>
        <begin position="1821"/>
        <end position="1841"/>
    </location>
</feature>
<dbReference type="InterPro" id="IPR045319">
    <property type="entry name" value="KAT/AKT"/>
</dbReference>
<dbReference type="PROSITE" id="PS50088">
    <property type="entry name" value="ANK_REPEAT"/>
    <property type="match status" value="6"/>
</dbReference>
<feature type="compositionally biased region" description="Low complexity" evidence="3">
    <location>
        <begin position="170"/>
        <end position="182"/>
    </location>
</feature>
<dbReference type="SUPFAM" id="SSF51206">
    <property type="entry name" value="cAMP-binding domain-like"/>
    <property type="match status" value="2"/>
</dbReference>
<gene>
    <name evidence="7" type="ORF">TrVE_jg4090</name>
</gene>
<feature type="region of interest" description="Disordered" evidence="3">
    <location>
        <begin position="276"/>
        <end position="298"/>
    </location>
</feature>
<dbReference type="InterPro" id="IPR036770">
    <property type="entry name" value="Ankyrin_rpt-contain_sf"/>
</dbReference>
<evidence type="ECO:0000256" key="2">
    <source>
        <dbReference type="PROSITE-ProRule" id="PRU00023"/>
    </source>
</evidence>
<feature type="repeat" description="ANK" evidence="2">
    <location>
        <begin position="1132"/>
        <end position="1164"/>
    </location>
</feature>
<dbReference type="PANTHER" id="PTHR45743">
    <property type="entry name" value="POTASSIUM CHANNEL AKT1"/>
    <property type="match status" value="1"/>
</dbReference>
<feature type="repeat" description="ANK" evidence="2">
    <location>
        <begin position="2362"/>
        <end position="2382"/>
    </location>
</feature>
<dbReference type="InterPro" id="IPR002048">
    <property type="entry name" value="EF_hand_dom"/>
</dbReference>
<dbReference type="InterPro" id="IPR013099">
    <property type="entry name" value="K_chnl_dom"/>
</dbReference>
<accession>A0A9W7ERH6</accession>
<dbReference type="SMART" id="SM00054">
    <property type="entry name" value="EFh"/>
    <property type="match status" value="3"/>
</dbReference>
<dbReference type="GO" id="GO:0005249">
    <property type="term" value="F:voltage-gated potassium channel activity"/>
    <property type="evidence" value="ECO:0007669"/>
    <property type="project" value="InterPro"/>
</dbReference>
<dbReference type="InterPro" id="IPR002110">
    <property type="entry name" value="Ankyrin_rpt"/>
</dbReference>
<dbReference type="SUPFAM" id="SSF47473">
    <property type="entry name" value="EF-hand"/>
    <property type="match status" value="1"/>
</dbReference>
<feature type="compositionally biased region" description="Polar residues" evidence="3">
    <location>
        <begin position="2276"/>
        <end position="2289"/>
    </location>
</feature>
<feature type="region of interest" description="Disordered" evidence="3">
    <location>
        <begin position="2998"/>
        <end position="3061"/>
    </location>
</feature>
<reference evidence="8" key="1">
    <citation type="journal article" date="2023" name="Commun. Biol.">
        <title>Genome analysis of Parmales, the sister group of diatoms, reveals the evolutionary specialization of diatoms from phago-mixotrophs to photoautotrophs.</title>
        <authorList>
            <person name="Ban H."/>
            <person name="Sato S."/>
            <person name="Yoshikawa S."/>
            <person name="Yamada K."/>
            <person name="Nakamura Y."/>
            <person name="Ichinomiya M."/>
            <person name="Sato N."/>
            <person name="Blanc-Mathieu R."/>
            <person name="Endo H."/>
            <person name="Kuwata A."/>
            <person name="Ogata H."/>
        </authorList>
    </citation>
    <scope>NUCLEOTIDE SEQUENCE [LARGE SCALE GENOMIC DNA]</scope>
    <source>
        <strain evidence="8">NIES 3699</strain>
    </source>
</reference>
<dbReference type="Gene3D" id="1.10.287.70">
    <property type="match status" value="2"/>
</dbReference>
<evidence type="ECO:0000256" key="3">
    <source>
        <dbReference type="SAM" id="MobiDB-lite"/>
    </source>
</evidence>
<evidence type="ECO:0000259" key="6">
    <source>
        <dbReference type="PROSITE" id="PS50222"/>
    </source>
</evidence>
<feature type="transmembrane region" description="Helical" evidence="4">
    <location>
        <begin position="627"/>
        <end position="651"/>
    </location>
</feature>
<dbReference type="PROSITE" id="PS50042">
    <property type="entry name" value="CNMP_BINDING_3"/>
    <property type="match status" value="2"/>
</dbReference>
<dbReference type="SMART" id="SM00248">
    <property type="entry name" value="ANK"/>
    <property type="match status" value="12"/>
</dbReference>
<feature type="repeat" description="ANK" evidence="2">
    <location>
        <begin position="968"/>
        <end position="1000"/>
    </location>
</feature>
<feature type="transmembrane region" description="Helical" evidence="4">
    <location>
        <begin position="395"/>
        <end position="418"/>
    </location>
</feature>
<evidence type="ECO:0008006" key="9">
    <source>
        <dbReference type="Google" id="ProtNLM"/>
    </source>
</evidence>
<feature type="domain" description="EF-hand" evidence="6">
    <location>
        <begin position="1666"/>
        <end position="1701"/>
    </location>
</feature>
<evidence type="ECO:0000256" key="4">
    <source>
        <dbReference type="SAM" id="Phobius"/>
    </source>
</evidence>
<dbReference type="Gene3D" id="1.10.287.630">
    <property type="entry name" value="Helix hairpin bin"/>
    <property type="match status" value="1"/>
</dbReference>
<proteinExistence type="predicted"/>
<dbReference type="Pfam" id="PF07885">
    <property type="entry name" value="Ion_trans_2"/>
    <property type="match status" value="1"/>
</dbReference>
<dbReference type="InterPro" id="IPR018490">
    <property type="entry name" value="cNMP-bd_dom_sf"/>
</dbReference>
<dbReference type="InterPro" id="IPR000595">
    <property type="entry name" value="cNMP-bd_dom"/>
</dbReference>
<dbReference type="Gene3D" id="2.60.120.10">
    <property type="entry name" value="Jelly Rolls"/>
    <property type="match status" value="2"/>
</dbReference>